<dbReference type="OrthoDB" id="6008404at2"/>
<feature type="region of interest" description="Disordered" evidence="1">
    <location>
        <begin position="150"/>
        <end position="196"/>
    </location>
</feature>
<dbReference type="AlphaFoldDB" id="A0A1T4LUJ7"/>
<feature type="region of interest" description="Disordered" evidence="1">
    <location>
        <begin position="530"/>
        <end position="562"/>
    </location>
</feature>
<evidence type="ECO:0008006" key="5">
    <source>
        <dbReference type="Google" id="ProtNLM"/>
    </source>
</evidence>
<feature type="compositionally biased region" description="Low complexity" evidence="1">
    <location>
        <begin position="316"/>
        <end position="325"/>
    </location>
</feature>
<accession>A0A1T4LUJ7</accession>
<organism evidence="3 4">
    <name type="scientific">Lysobacter spongiicola DSM 21749</name>
    <dbReference type="NCBI Taxonomy" id="1122188"/>
    <lineage>
        <taxon>Bacteria</taxon>
        <taxon>Pseudomonadati</taxon>
        <taxon>Pseudomonadota</taxon>
        <taxon>Gammaproteobacteria</taxon>
        <taxon>Lysobacterales</taxon>
        <taxon>Lysobacteraceae</taxon>
        <taxon>Novilysobacter</taxon>
    </lineage>
</organism>
<protein>
    <recommendedName>
        <fullName evidence="5">Transmembrane repetitive protein</fullName>
    </recommendedName>
</protein>
<dbReference type="STRING" id="1122188.SAMN02745674_00164"/>
<evidence type="ECO:0000256" key="2">
    <source>
        <dbReference type="SAM" id="Phobius"/>
    </source>
</evidence>
<evidence type="ECO:0000256" key="1">
    <source>
        <dbReference type="SAM" id="MobiDB-lite"/>
    </source>
</evidence>
<dbReference type="EMBL" id="FUXP01000001">
    <property type="protein sequence ID" value="SJZ58372.1"/>
    <property type="molecule type" value="Genomic_DNA"/>
</dbReference>
<feature type="compositionally biased region" description="Low complexity" evidence="1">
    <location>
        <begin position="349"/>
        <end position="360"/>
    </location>
</feature>
<proteinExistence type="predicted"/>
<feature type="compositionally biased region" description="Low complexity" evidence="1">
    <location>
        <begin position="167"/>
        <end position="196"/>
    </location>
</feature>
<feature type="region of interest" description="Disordered" evidence="1">
    <location>
        <begin position="316"/>
        <end position="450"/>
    </location>
</feature>
<evidence type="ECO:0000313" key="4">
    <source>
        <dbReference type="Proteomes" id="UP000190061"/>
    </source>
</evidence>
<feature type="compositionally biased region" description="Low complexity" evidence="1">
    <location>
        <begin position="372"/>
        <end position="392"/>
    </location>
</feature>
<feature type="transmembrane region" description="Helical" evidence="2">
    <location>
        <begin position="101"/>
        <end position="123"/>
    </location>
</feature>
<keyword evidence="2" id="KW-0472">Membrane</keyword>
<keyword evidence="2" id="KW-0812">Transmembrane</keyword>
<gene>
    <name evidence="3" type="ORF">SAMN02745674_00164</name>
</gene>
<reference evidence="3 4" key="1">
    <citation type="submission" date="2017-02" db="EMBL/GenBank/DDBJ databases">
        <authorList>
            <person name="Peterson S.W."/>
        </authorList>
    </citation>
    <scope>NUCLEOTIDE SEQUENCE [LARGE SCALE GENOMIC DNA]</scope>
    <source>
        <strain evidence="3 4">DSM 21749</strain>
    </source>
</reference>
<dbReference type="Proteomes" id="UP000190061">
    <property type="component" value="Unassembled WGS sequence"/>
</dbReference>
<sequence length="562" mass="59647">MRISADALIQALQRRMRLFAPHLRRPPGELPAGWKQWLDAAGQRPGRVSGAAADEITAVLVRREPAVPPRASRDLGRWQAFRSLWLQQWHSAEPDDRGTRIFAGATTVVWHVAIGALLLWLMYLDLISVAHPPAKGEETVIQVEYIGRGTPEEVGGGEAEPTEDPTDAPAAPAAAPDAVVGAPASPETTAEPLEPAAPAMPTIQIATEMPIVPTTPPEVVERDIPQPPAVEQPLVVSEPVPDSSETFVLPATTPRSVNRSIEMPEIAAAAPEVQEMEVATVPRPAARALPQPELVQPTIAATAPELASRDIPVVPRPTARPVAQPEVSMPRLATQAPEPRVREIAIEPGSGETTASTAETESGERSPQQDGSRATASEATPEAAASTTGPEPVATAGGWPSPERADDWGMSDTETPGGQQGQPPGLYNSDGSVRIAKTPGSASPGQPPGTVTEEIANLDRAGTWLKRPPTDYEPTAFDQYWRPDENLLQEWVRRSITTVRIPVPGTNKHIVCQTVLLVVGGACDISDPNLNEQPATARPPPDIPFKPELQEDNGSVAPGPAG</sequence>
<evidence type="ECO:0000313" key="3">
    <source>
        <dbReference type="EMBL" id="SJZ58372.1"/>
    </source>
</evidence>
<dbReference type="RefSeq" id="WP_078756819.1">
    <property type="nucleotide sequence ID" value="NZ_FUXP01000001.1"/>
</dbReference>
<keyword evidence="4" id="KW-1185">Reference proteome</keyword>
<name>A0A1T4LUJ7_9GAMM</name>
<keyword evidence="2" id="KW-1133">Transmembrane helix</keyword>